<comment type="caution">
    <text evidence="1">The sequence shown here is derived from an EMBL/GenBank/DDBJ whole genome shotgun (WGS) entry which is preliminary data.</text>
</comment>
<dbReference type="EMBL" id="JYDJ01001789">
    <property type="protein sequence ID" value="KRX31409.1"/>
    <property type="molecule type" value="Genomic_DNA"/>
</dbReference>
<protein>
    <submittedName>
        <fullName evidence="1">Uncharacterized protein</fullName>
    </submittedName>
</protein>
<sequence>MDKFSEANYEENTYNGKINLSIKLYYVKNQYSISNKRKHYLQIARCSPGSKWTRLSRRIDKEYFGLPE</sequence>
<reference evidence="1 2" key="1">
    <citation type="submission" date="2015-01" db="EMBL/GenBank/DDBJ databases">
        <title>Evolution of Trichinella species and genotypes.</title>
        <authorList>
            <person name="Korhonen P.K."/>
            <person name="Edoardo P."/>
            <person name="Giuseppe L.R."/>
            <person name="Gasser R.B."/>
        </authorList>
    </citation>
    <scope>NUCLEOTIDE SEQUENCE [LARGE SCALE GENOMIC DNA]</scope>
    <source>
        <strain evidence="1">ISS417</strain>
    </source>
</reference>
<organism evidence="1 2">
    <name type="scientific">Trichinella murrelli</name>
    <dbReference type="NCBI Taxonomy" id="144512"/>
    <lineage>
        <taxon>Eukaryota</taxon>
        <taxon>Metazoa</taxon>
        <taxon>Ecdysozoa</taxon>
        <taxon>Nematoda</taxon>
        <taxon>Enoplea</taxon>
        <taxon>Dorylaimia</taxon>
        <taxon>Trichinellida</taxon>
        <taxon>Trichinellidae</taxon>
        <taxon>Trichinella</taxon>
    </lineage>
</organism>
<dbReference type="AlphaFoldDB" id="A0A0V0SXF0"/>
<feature type="non-terminal residue" evidence="1">
    <location>
        <position position="68"/>
    </location>
</feature>
<keyword evidence="2" id="KW-1185">Reference proteome</keyword>
<proteinExistence type="predicted"/>
<gene>
    <name evidence="1" type="ORF">T05_9278</name>
</gene>
<dbReference type="Proteomes" id="UP000055048">
    <property type="component" value="Unassembled WGS sequence"/>
</dbReference>
<evidence type="ECO:0000313" key="1">
    <source>
        <dbReference type="EMBL" id="KRX31409.1"/>
    </source>
</evidence>
<evidence type="ECO:0000313" key="2">
    <source>
        <dbReference type="Proteomes" id="UP000055048"/>
    </source>
</evidence>
<accession>A0A0V0SXF0</accession>
<name>A0A0V0SXF0_9BILA</name>